<dbReference type="OrthoDB" id="796931at2"/>
<dbReference type="Proteomes" id="UP000218263">
    <property type="component" value="Chromosome"/>
</dbReference>
<dbReference type="AlphaFoldDB" id="A0A0X8X2I3"/>
<proteinExistence type="predicted"/>
<reference evidence="1 2" key="1">
    <citation type="submission" date="2015-12" db="EMBL/GenBank/DDBJ databases">
        <title>Genome sequence of Mucilaginibacter gotjawali.</title>
        <authorList>
            <person name="Lee J.S."/>
            <person name="Lee K.C."/>
            <person name="Kim K.K."/>
            <person name="Lee B.W."/>
        </authorList>
    </citation>
    <scope>NUCLEOTIDE SEQUENCE [LARGE SCALE GENOMIC DNA]</scope>
    <source>
        <strain evidence="1 2">SA3-7</strain>
    </source>
</reference>
<dbReference type="EMBL" id="AP017313">
    <property type="protein sequence ID" value="BAU53958.1"/>
    <property type="molecule type" value="Genomic_DNA"/>
</dbReference>
<evidence type="ECO:0000313" key="1">
    <source>
        <dbReference type="EMBL" id="BAU53958.1"/>
    </source>
</evidence>
<keyword evidence="2" id="KW-1185">Reference proteome</keyword>
<accession>A0A0X8X2I3</accession>
<protein>
    <submittedName>
        <fullName evidence="1">Uncharacterized protein</fullName>
    </submittedName>
</protein>
<name>A0A0X8X2I3_9SPHI</name>
<sequence length="218" mass="25054">MKKLTFTFILIIYSIAIFGQHKFTQKLANLAQITFPDTPKAIKLITGSQYQLETDSITYIIRAEKISLGPRYRFVRDIADTVYNNVAKDWVSKANGVLIYKRKALVDGWKGFEFSYKKKFAFGPEYRYYQALYLNDSLIICSMWCNDSLKKDNKDIKAFFSSFKVTLSDDDVRQDNSSEIARELGQMIGKLIAYGLMILIVVLLGLGVVFVIKKLVYK</sequence>
<dbReference type="KEGG" id="mgot:MgSA37_02129"/>
<evidence type="ECO:0000313" key="2">
    <source>
        <dbReference type="Proteomes" id="UP000218263"/>
    </source>
</evidence>
<gene>
    <name evidence="1" type="ORF">MgSA37_02129</name>
</gene>
<organism evidence="1 2">
    <name type="scientific">Mucilaginibacter gotjawali</name>
    <dbReference type="NCBI Taxonomy" id="1550579"/>
    <lineage>
        <taxon>Bacteria</taxon>
        <taxon>Pseudomonadati</taxon>
        <taxon>Bacteroidota</taxon>
        <taxon>Sphingobacteriia</taxon>
        <taxon>Sphingobacteriales</taxon>
        <taxon>Sphingobacteriaceae</taxon>
        <taxon>Mucilaginibacter</taxon>
    </lineage>
</organism>
<dbReference type="RefSeq" id="WP_096351720.1">
    <property type="nucleotide sequence ID" value="NZ_AP017313.1"/>
</dbReference>